<gene>
    <name evidence="1" type="ORF">MRB53_029141</name>
</gene>
<organism evidence="1 2">
    <name type="scientific">Persea americana</name>
    <name type="common">Avocado</name>
    <dbReference type="NCBI Taxonomy" id="3435"/>
    <lineage>
        <taxon>Eukaryota</taxon>
        <taxon>Viridiplantae</taxon>
        <taxon>Streptophyta</taxon>
        <taxon>Embryophyta</taxon>
        <taxon>Tracheophyta</taxon>
        <taxon>Spermatophyta</taxon>
        <taxon>Magnoliopsida</taxon>
        <taxon>Magnoliidae</taxon>
        <taxon>Laurales</taxon>
        <taxon>Lauraceae</taxon>
        <taxon>Persea</taxon>
    </lineage>
</organism>
<dbReference type="Proteomes" id="UP001234297">
    <property type="component" value="Chromosome 9"/>
</dbReference>
<proteinExistence type="predicted"/>
<dbReference type="EMBL" id="CM056817">
    <property type="protein sequence ID" value="KAJ8620612.1"/>
    <property type="molecule type" value="Genomic_DNA"/>
</dbReference>
<sequence>MQRIPNSLLRKTIEMENQGPDSPSAAIFSTPNSRKMTKFNKKNSRSKTKKIQTLSRPEMGCRHLYPYSVQTENGFSITVGQTHRYISSENSVHTRVEGGPVQSIGEDDRRGTLRKKMVTKYQAILRVPEEGIGIFINRSALNLFDDVREQIDLLKKLCALSKPFVDSTDETLLSKILKFIDDVEHEIVLD</sequence>
<reference evidence="1 2" key="1">
    <citation type="journal article" date="2022" name="Hortic Res">
        <title>A haplotype resolved chromosomal level avocado genome allows analysis of novel avocado genes.</title>
        <authorList>
            <person name="Nath O."/>
            <person name="Fletcher S.J."/>
            <person name="Hayward A."/>
            <person name="Shaw L.M."/>
            <person name="Masouleh A.K."/>
            <person name="Furtado A."/>
            <person name="Henry R.J."/>
            <person name="Mitter N."/>
        </authorList>
    </citation>
    <scope>NUCLEOTIDE SEQUENCE [LARGE SCALE GENOMIC DNA]</scope>
    <source>
        <strain evidence="2">cv. Hass</strain>
    </source>
</reference>
<keyword evidence="2" id="KW-1185">Reference proteome</keyword>
<protein>
    <submittedName>
        <fullName evidence="1">Uncharacterized protein</fullName>
    </submittedName>
</protein>
<evidence type="ECO:0000313" key="1">
    <source>
        <dbReference type="EMBL" id="KAJ8620612.1"/>
    </source>
</evidence>
<evidence type="ECO:0000313" key="2">
    <source>
        <dbReference type="Proteomes" id="UP001234297"/>
    </source>
</evidence>
<name>A0ACC2KHX7_PERAE</name>
<accession>A0ACC2KHX7</accession>
<comment type="caution">
    <text evidence="1">The sequence shown here is derived from an EMBL/GenBank/DDBJ whole genome shotgun (WGS) entry which is preliminary data.</text>
</comment>